<dbReference type="InterPro" id="IPR001466">
    <property type="entry name" value="Beta-lactam-related"/>
</dbReference>
<evidence type="ECO:0000313" key="4">
    <source>
        <dbReference type="Proteomes" id="UP001216558"/>
    </source>
</evidence>
<name>A0ABT5JQ27_9SPHN</name>
<feature type="domain" description="Beta-lactamase-related" evidence="2">
    <location>
        <begin position="41"/>
        <end position="351"/>
    </location>
</feature>
<dbReference type="InterPro" id="IPR012338">
    <property type="entry name" value="Beta-lactam/transpept-like"/>
</dbReference>
<keyword evidence="1" id="KW-0732">Signal</keyword>
<dbReference type="PANTHER" id="PTHR43283">
    <property type="entry name" value="BETA-LACTAMASE-RELATED"/>
    <property type="match status" value="1"/>
</dbReference>
<sequence length="369" mass="39542">MRILLAFALAVMANVAFPAMAQQDSATVELASGAQVDAAYLDQALEAAAASQSVSGFSVALVNGNQIVYRRSLGVADRETQVAVSKTTLFEFASMSKPAFGALVVDLASDGIIDLDRPLAEYYPHPDLGADPRAAKITARQVLTHQSGLPNWRTDSPDGKLDIAFEPGTGRRYSGEGYEYLADVLMHILGTDDRGLDAIFRQRFAKPSGAFDTHFVQDADRVRRKATGYAKGKPFSGDIDYANDGFGAAYSIHSTASDYARFMIGIMDGSTLDEDERAIFFAPQGVPIPEDDPERAIGLADQALGYAVYELPIGRVFAHGGNNEGFTGSSAMLPDEGWAFVIVSNENQANDFVLQTMSLVLGLIPLPAP</sequence>
<evidence type="ECO:0000256" key="1">
    <source>
        <dbReference type="SAM" id="SignalP"/>
    </source>
</evidence>
<organism evidence="3 4">
    <name type="scientific">Erythrobacter fulvus</name>
    <dbReference type="NCBI Taxonomy" id="2987523"/>
    <lineage>
        <taxon>Bacteria</taxon>
        <taxon>Pseudomonadati</taxon>
        <taxon>Pseudomonadota</taxon>
        <taxon>Alphaproteobacteria</taxon>
        <taxon>Sphingomonadales</taxon>
        <taxon>Erythrobacteraceae</taxon>
        <taxon>Erythrobacter/Porphyrobacter group</taxon>
        <taxon>Erythrobacter</taxon>
    </lineage>
</organism>
<dbReference type="SUPFAM" id="SSF56601">
    <property type="entry name" value="beta-lactamase/transpeptidase-like"/>
    <property type="match status" value="1"/>
</dbReference>
<keyword evidence="4" id="KW-1185">Reference proteome</keyword>
<dbReference type="RefSeq" id="WP_273678085.1">
    <property type="nucleotide sequence ID" value="NZ_JAQQXQ010000006.1"/>
</dbReference>
<dbReference type="GO" id="GO:0016787">
    <property type="term" value="F:hydrolase activity"/>
    <property type="evidence" value="ECO:0007669"/>
    <property type="project" value="UniProtKB-KW"/>
</dbReference>
<dbReference type="Gene3D" id="3.40.710.10">
    <property type="entry name" value="DD-peptidase/beta-lactamase superfamily"/>
    <property type="match status" value="1"/>
</dbReference>
<evidence type="ECO:0000259" key="2">
    <source>
        <dbReference type="Pfam" id="PF00144"/>
    </source>
</evidence>
<accession>A0ABT5JQ27</accession>
<dbReference type="Pfam" id="PF00144">
    <property type="entry name" value="Beta-lactamase"/>
    <property type="match status" value="1"/>
</dbReference>
<reference evidence="3 4" key="1">
    <citation type="submission" date="2022-10" db="EMBL/GenBank/DDBJ databases">
        <title>Erythrobacter sp. sf7 Genome sequencing.</title>
        <authorList>
            <person name="Park S."/>
        </authorList>
    </citation>
    <scope>NUCLEOTIDE SEQUENCE [LARGE SCALE GENOMIC DNA]</scope>
    <source>
        <strain evidence="4">sf7</strain>
    </source>
</reference>
<feature type="signal peptide" evidence="1">
    <location>
        <begin position="1"/>
        <end position="21"/>
    </location>
</feature>
<dbReference type="Proteomes" id="UP001216558">
    <property type="component" value="Unassembled WGS sequence"/>
</dbReference>
<dbReference type="EMBL" id="JAQQXQ010000006">
    <property type="protein sequence ID" value="MDC8754877.1"/>
    <property type="molecule type" value="Genomic_DNA"/>
</dbReference>
<gene>
    <name evidence="3" type="ORF">OIK40_09515</name>
</gene>
<dbReference type="PANTHER" id="PTHR43283:SF18">
    <property type="match status" value="1"/>
</dbReference>
<feature type="chain" id="PRO_5046075902" evidence="1">
    <location>
        <begin position="22"/>
        <end position="369"/>
    </location>
</feature>
<keyword evidence="3" id="KW-0378">Hydrolase</keyword>
<evidence type="ECO:0000313" key="3">
    <source>
        <dbReference type="EMBL" id="MDC8754877.1"/>
    </source>
</evidence>
<comment type="caution">
    <text evidence="3">The sequence shown here is derived from an EMBL/GenBank/DDBJ whole genome shotgun (WGS) entry which is preliminary data.</text>
</comment>
<proteinExistence type="predicted"/>
<protein>
    <submittedName>
        <fullName evidence="3">Serine hydrolase</fullName>
    </submittedName>
</protein>
<dbReference type="InterPro" id="IPR050789">
    <property type="entry name" value="Diverse_Enzym_Activities"/>
</dbReference>